<reference evidence="1" key="1">
    <citation type="thesis" date="2020" institute="ProQuest LLC" country="789 East Eisenhower Parkway, Ann Arbor, MI, USA">
        <title>Comparative Genomics and Chromosome Evolution.</title>
        <authorList>
            <person name="Mudd A.B."/>
        </authorList>
    </citation>
    <scope>NUCLEOTIDE SEQUENCE</scope>
    <source>
        <strain evidence="1">HN-11 Male</strain>
        <tissue evidence="1">Kidney and liver</tissue>
    </source>
</reference>
<protein>
    <recommendedName>
        <fullName evidence="3">Endoplasmic reticulum membrane-associated RNA degradation protein</fullName>
    </recommendedName>
</protein>
<name>A0A8J6JTH9_ELECQ</name>
<evidence type="ECO:0000313" key="1">
    <source>
        <dbReference type="EMBL" id="KAG9469522.1"/>
    </source>
</evidence>
<dbReference type="PANTHER" id="PTHR31701">
    <property type="entry name" value="ENDOPLASMIC RETICULUM MEMBRANE-ASSOCIATED RNA DEGRADATION PROTEIN"/>
    <property type="match status" value="1"/>
</dbReference>
<dbReference type="Proteomes" id="UP000770717">
    <property type="component" value="Unassembled WGS sequence"/>
</dbReference>
<dbReference type="AlphaFoldDB" id="A0A8J6JTH9"/>
<comment type="caution">
    <text evidence="1">The sequence shown here is derived from an EMBL/GenBank/DDBJ whole genome shotgun (WGS) entry which is preliminary data.</text>
</comment>
<dbReference type="OrthoDB" id="49386at2759"/>
<keyword evidence="2" id="KW-1185">Reference proteome</keyword>
<gene>
    <name evidence="1" type="ORF">GDO78_020304</name>
</gene>
<proteinExistence type="predicted"/>
<accession>A0A8J6JTH9</accession>
<organism evidence="1 2">
    <name type="scientific">Eleutherodactylus coqui</name>
    <name type="common">Puerto Rican coqui</name>
    <dbReference type="NCBI Taxonomy" id="57060"/>
    <lineage>
        <taxon>Eukaryota</taxon>
        <taxon>Metazoa</taxon>
        <taxon>Chordata</taxon>
        <taxon>Craniata</taxon>
        <taxon>Vertebrata</taxon>
        <taxon>Euteleostomi</taxon>
        <taxon>Amphibia</taxon>
        <taxon>Batrachia</taxon>
        <taxon>Anura</taxon>
        <taxon>Neobatrachia</taxon>
        <taxon>Hyloidea</taxon>
        <taxon>Eleutherodactylidae</taxon>
        <taxon>Eleutherodactylinae</taxon>
        <taxon>Eleutherodactylus</taxon>
        <taxon>Eleutherodactylus</taxon>
    </lineage>
</organism>
<dbReference type="PANTHER" id="PTHR31701:SF2">
    <property type="entry name" value="ENDOPLASMIC RETICULUM MEMBRANE-ASSOCIATED RNA DEGRADATION PROTEIN"/>
    <property type="match status" value="1"/>
</dbReference>
<dbReference type="EMBL" id="WNTK01000497">
    <property type="protein sequence ID" value="KAG9469522.1"/>
    <property type="molecule type" value="Genomic_DNA"/>
</dbReference>
<evidence type="ECO:0008006" key="3">
    <source>
        <dbReference type="Google" id="ProtNLM"/>
    </source>
</evidence>
<dbReference type="InterPro" id="IPR039635">
    <property type="entry name" value="ERMARD"/>
</dbReference>
<sequence length="407" mass="46898">MFLEKTQWNYGTSTRWSHAAVLTTFTSARRYADCTILLLPQLEAGLRLTFCAVNGCPERMLTAESTSLYTTFDEILSKHLNDGSQNLLPGTLGESAMEFLWDVLNHSEGPRVRDHLSHGEIQLWEFPKPLASELLGFSIVLLHKYLEENSFDKEDIAVLYPVIASVGSYQSRFHPVALVQKQVLQCCESLQKWDLLPIPSLGETNELQDSVDHTLSFYSEIEQIFHLLHNQGKTCFTTEDCSNWLQTDKWVVSLQELCRERISNLYCPRSVLEAVVVLRKISTQCYQVSDNIVSTSQLRYQQWQSKTLRSRQRQNYRRLLCSVQSLSPVLRLIITIVILNLHNIHNVSKTPDSEYQLYLKYLRSILQYTENMSTCSSPQNNRWDKAVQMTSTIMLKIKAFNEKNKAV</sequence>
<evidence type="ECO:0000313" key="2">
    <source>
        <dbReference type="Proteomes" id="UP000770717"/>
    </source>
</evidence>